<dbReference type="AlphaFoldDB" id="A0A0F7S0V1"/>
<accession>A0A0F7S0V1</accession>
<dbReference type="Proteomes" id="UP000242770">
    <property type="component" value="Unassembled WGS sequence"/>
</dbReference>
<organism evidence="1 2">
    <name type="scientific">Sporisorium scitamineum</name>
    <dbReference type="NCBI Taxonomy" id="49012"/>
    <lineage>
        <taxon>Eukaryota</taxon>
        <taxon>Fungi</taxon>
        <taxon>Dikarya</taxon>
        <taxon>Basidiomycota</taxon>
        <taxon>Ustilaginomycotina</taxon>
        <taxon>Ustilaginomycetes</taxon>
        <taxon>Ustilaginales</taxon>
        <taxon>Ustilaginaceae</taxon>
        <taxon>Sporisorium</taxon>
    </lineage>
</organism>
<reference evidence="2" key="1">
    <citation type="submission" date="2014-06" db="EMBL/GenBank/DDBJ databases">
        <authorList>
            <person name="Berkman P.J."/>
        </authorList>
    </citation>
    <scope>NUCLEOTIDE SEQUENCE [LARGE SCALE GENOMIC DNA]</scope>
</reference>
<proteinExistence type="predicted"/>
<protein>
    <submittedName>
        <fullName evidence="1">Uncharacterized protein</fullName>
    </submittedName>
</protein>
<evidence type="ECO:0000313" key="2">
    <source>
        <dbReference type="Proteomes" id="UP000242770"/>
    </source>
</evidence>
<evidence type="ECO:0000313" key="1">
    <source>
        <dbReference type="EMBL" id="CDW96148.1"/>
    </source>
</evidence>
<name>A0A0F7S0V1_9BASI</name>
<keyword evidence="2" id="KW-1185">Reference proteome</keyword>
<gene>
    <name evidence="1" type="primary">SSCI10230.1</name>
</gene>
<dbReference type="EMBL" id="CCFA01000538">
    <property type="protein sequence ID" value="CDW96148.1"/>
    <property type="molecule type" value="Genomic_DNA"/>
</dbReference>
<sequence length="44" mass="5196">MESNKVPAKLARVSIISDVTDEHEQHIRPKSQSRQILLRREGWR</sequence>